<evidence type="ECO:0000256" key="5">
    <source>
        <dbReference type="ARBA" id="ARBA00023163"/>
    </source>
</evidence>
<dbReference type="AlphaFoldDB" id="A0A3P3W2R6"/>
<dbReference type="GO" id="GO:0003677">
    <property type="term" value="F:DNA binding"/>
    <property type="evidence" value="ECO:0007669"/>
    <property type="project" value="UniProtKB-KW"/>
</dbReference>
<dbReference type="InterPro" id="IPR007627">
    <property type="entry name" value="RNA_pol_sigma70_r2"/>
</dbReference>
<proteinExistence type="inferred from homology"/>
<keyword evidence="4 6" id="KW-0238">DNA-binding</keyword>
<gene>
    <name evidence="9" type="ORF">EG850_00530</name>
</gene>
<dbReference type="InterPro" id="IPR013249">
    <property type="entry name" value="RNA_pol_sigma70_r4_t2"/>
</dbReference>
<evidence type="ECO:0000259" key="7">
    <source>
        <dbReference type="Pfam" id="PF04542"/>
    </source>
</evidence>
<evidence type="ECO:0000313" key="9">
    <source>
        <dbReference type="EMBL" id="RRJ88668.1"/>
    </source>
</evidence>
<accession>A0A3P3W2R6</accession>
<dbReference type="OrthoDB" id="9803470at2"/>
<evidence type="ECO:0000259" key="8">
    <source>
        <dbReference type="Pfam" id="PF08281"/>
    </source>
</evidence>
<dbReference type="InterPro" id="IPR036388">
    <property type="entry name" value="WH-like_DNA-bd_sf"/>
</dbReference>
<comment type="similarity">
    <text evidence="1 6">Belongs to the sigma-70 factor family. ECF subfamily.</text>
</comment>
<comment type="caution">
    <text evidence="9">The sequence shown here is derived from an EMBL/GenBank/DDBJ whole genome shotgun (WGS) entry which is preliminary data.</text>
</comment>
<evidence type="ECO:0000256" key="3">
    <source>
        <dbReference type="ARBA" id="ARBA00023082"/>
    </source>
</evidence>
<evidence type="ECO:0000313" key="10">
    <source>
        <dbReference type="Proteomes" id="UP000274391"/>
    </source>
</evidence>
<dbReference type="Gene3D" id="1.10.10.10">
    <property type="entry name" value="Winged helix-like DNA-binding domain superfamily/Winged helix DNA-binding domain"/>
    <property type="match status" value="1"/>
</dbReference>
<dbReference type="InterPro" id="IPR014284">
    <property type="entry name" value="RNA_pol_sigma-70_dom"/>
</dbReference>
<dbReference type="Gene3D" id="1.10.1740.10">
    <property type="match status" value="1"/>
</dbReference>
<dbReference type="GO" id="GO:0006352">
    <property type="term" value="P:DNA-templated transcription initiation"/>
    <property type="evidence" value="ECO:0007669"/>
    <property type="project" value="InterPro"/>
</dbReference>
<dbReference type="CDD" id="cd06171">
    <property type="entry name" value="Sigma70_r4"/>
    <property type="match status" value="1"/>
</dbReference>
<keyword evidence="2 6" id="KW-0805">Transcription regulation</keyword>
<dbReference type="GO" id="GO:0016987">
    <property type="term" value="F:sigma factor activity"/>
    <property type="evidence" value="ECO:0007669"/>
    <property type="project" value="UniProtKB-KW"/>
</dbReference>
<organism evidence="9 10">
    <name type="scientific">Gulosibacter macacae</name>
    <dbReference type="NCBI Taxonomy" id="2488791"/>
    <lineage>
        <taxon>Bacteria</taxon>
        <taxon>Bacillati</taxon>
        <taxon>Actinomycetota</taxon>
        <taxon>Actinomycetes</taxon>
        <taxon>Micrococcales</taxon>
        <taxon>Microbacteriaceae</taxon>
        <taxon>Gulosibacter</taxon>
    </lineage>
</organism>
<dbReference type="GO" id="GO:0006950">
    <property type="term" value="P:response to stress"/>
    <property type="evidence" value="ECO:0007669"/>
    <property type="project" value="UniProtKB-ARBA"/>
</dbReference>
<dbReference type="NCBIfam" id="TIGR02947">
    <property type="entry name" value="SigH_actino"/>
    <property type="match status" value="1"/>
</dbReference>
<dbReference type="InterPro" id="IPR014293">
    <property type="entry name" value="RNA_pol_sigma70_actinobac"/>
</dbReference>
<keyword evidence="10" id="KW-1185">Reference proteome</keyword>
<dbReference type="InterPro" id="IPR000838">
    <property type="entry name" value="RNA_pol_sigma70_ECF_CS"/>
</dbReference>
<dbReference type="EMBL" id="RQVS01000001">
    <property type="protein sequence ID" value="RRJ88668.1"/>
    <property type="molecule type" value="Genomic_DNA"/>
</dbReference>
<protein>
    <recommendedName>
        <fullName evidence="6">RNA polymerase sigma factor</fullName>
    </recommendedName>
</protein>
<dbReference type="SUPFAM" id="SSF88659">
    <property type="entry name" value="Sigma3 and sigma4 domains of RNA polymerase sigma factors"/>
    <property type="match status" value="1"/>
</dbReference>
<sequence>MLALLDSKVMSDTDHTDELAPELTDAQLRAAFEEQALPLLDQLYGHAMRMTRNPADAQDLVQETFAKALGAFRSFKQGTNIRAWLYRIQTNLFINEYRKAQRAPYPNALEDLEDWQLSGAESYTADDTASRSAEAEALDHLPSNAVKDALAELPDHFRMAVLLADVEGFAYKEIADMMGTPVGTVMSRLHRGRKVLRDKLRDYAAEYGIGMDEEDEK</sequence>
<evidence type="ECO:0000256" key="2">
    <source>
        <dbReference type="ARBA" id="ARBA00023015"/>
    </source>
</evidence>
<dbReference type="PROSITE" id="PS01063">
    <property type="entry name" value="SIGMA70_ECF"/>
    <property type="match status" value="1"/>
</dbReference>
<dbReference type="InterPro" id="IPR039425">
    <property type="entry name" value="RNA_pol_sigma-70-like"/>
</dbReference>
<dbReference type="Proteomes" id="UP000274391">
    <property type="component" value="Unassembled WGS sequence"/>
</dbReference>
<dbReference type="InterPro" id="IPR013324">
    <property type="entry name" value="RNA_pol_sigma_r3/r4-like"/>
</dbReference>
<dbReference type="Pfam" id="PF04542">
    <property type="entry name" value="Sigma70_r2"/>
    <property type="match status" value="1"/>
</dbReference>
<feature type="domain" description="RNA polymerase sigma-70 region 2" evidence="7">
    <location>
        <begin position="40"/>
        <end position="102"/>
    </location>
</feature>
<keyword evidence="5 6" id="KW-0804">Transcription</keyword>
<name>A0A3P3W2R6_9MICO</name>
<dbReference type="PANTHER" id="PTHR43133:SF59">
    <property type="entry name" value="ECF RNA POLYMERASE SIGMA FACTOR SIGR"/>
    <property type="match status" value="1"/>
</dbReference>
<evidence type="ECO:0000256" key="4">
    <source>
        <dbReference type="ARBA" id="ARBA00023125"/>
    </source>
</evidence>
<dbReference type="FunFam" id="1.10.10.10:FF:000068">
    <property type="entry name" value="RNA polymerase sigma factor"/>
    <property type="match status" value="1"/>
</dbReference>
<dbReference type="Pfam" id="PF08281">
    <property type="entry name" value="Sigma70_r4_2"/>
    <property type="match status" value="1"/>
</dbReference>
<dbReference type="InterPro" id="IPR013325">
    <property type="entry name" value="RNA_pol_sigma_r2"/>
</dbReference>
<feature type="domain" description="RNA polymerase sigma factor 70 region 4 type 2" evidence="8">
    <location>
        <begin position="144"/>
        <end position="194"/>
    </location>
</feature>
<dbReference type="SUPFAM" id="SSF88946">
    <property type="entry name" value="Sigma2 domain of RNA polymerase sigma factors"/>
    <property type="match status" value="1"/>
</dbReference>
<keyword evidence="3 6" id="KW-0731">Sigma factor</keyword>
<dbReference type="PANTHER" id="PTHR43133">
    <property type="entry name" value="RNA POLYMERASE ECF-TYPE SIGMA FACTO"/>
    <property type="match status" value="1"/>
</dbReference>
<evidence type="ECO:0000256" key="1">
    <source>
        <dbReference type="ARBA" id="ARBA00010641"/>
    </source>
</evidence>
<dbReference type="NCBIfam" id="TIGR02937">
    <property type="entry name" value="sigma70-ECF"/>
    <property type="match status" value="1"/>
</dbReference>
<reference evidence="9 10" key="1">
    <citation type="submission" date="2018-11" db="EMBL/GenBank/DDBJ databases">
        <title>YIM 102482-1 draft genome.</title>
        <authorList>
            <person name="Li G."/>
            <person name="Jiang Y."/>
        </authorList>
    </citation>
    <scope>NUCLEOTIDE SEQUENCE [LARGE SCALE GENOMIC DNA]</scope>
    <source>
        <strain evidence="9 10">YIM 102482-1</strain>
    </source>
</reference>
<evidence type="ECO:0000256" key="6">
    <source>
        <dbReference type="RuleBase" id="RU000716"/>
    </source>
</evidence>